<dbReference type="Proteomes" id="UP000076502">
    <property type="component" value="Unassembled WGS sequence"/>
</dbReference>
<organism evidence="1 2">
    <name type="scientific">Dufourea novaeangliae</name>
    <name type="common">Sweat bee</name>
    <dbReference type="NCBI Taxonomy" id="178035"/>
    <lineage>
        <taxon>Eukaryota</taxon>
        <taxon>Metazoa</taxon>
        <taxon>Ecdysozoa</taxon>
        <taxon>Arthropoda</taxon>
        <taxon>Hexapoda</taxon>
        <taxon>Insecta</taxon>
        <taxon>Pterygota</taxon>
        <taxon>Neoptera</taxon>
        <taxon>Endopterygota</taxon>
        <taxon>Hymenoptera</taxon>
        <taxon>Apocrita</taxon>
        <taxon>Aculeata</taxon>
        <taxon>Apoidea</taxon>
        <taxon>Anthophila</taxon>
        <taxon>Halictidae</taxon>
        <taxon>Rophitinae</taxon>
        <taxon>Dufourea</taxon>
    </lineage>
</organism>
<gene>
    <name evidence="1" type="ORF">WN55_07475</name>
</gene>
<evidence type="ECO:0000313" key="1">
    <source>
        <dbReference type="EMBL" id="KZC14726.1"/>
    </source>
</evidence>
<dbReference type="AlphaFoldDB" id="A0A154PS32"/>
<sequence>MVRANQPRHGASPAQIFHSYCQINHDLSAGCTVVWGIDRINDATFDLAGIETNLRKRCASLKSTRHKTARETVRVRESFSPMLTHLDNGDEAIIFSAPEARYVSMRIRLTDLMWIPIVSDLLLTLLLAEIHPLFRLREDCAVCLRFNKSFTRISHGCSLSNVFLFAKNISSKTLDRTATYFTVLRETVETRTLAIRFKCVTSSFSGFLMRASSFVSSVEIYYAIMQCTMESDESQKESGRKVLKAEKSHANNPVCSHQTGHRRDGRKFATNLFPPVPRPFPVSALFSTRFYSRHVCSEKNCSRALYSVRVLHAWLHSRLSPSPFPGFPLGPPPRAFETIGGNSASRRSIRVLNKDARFDFLSIPLGRLLCVRPFKFARTSVVLGSTKRV</sequence>
<accession>A0A154PS32</accession>
<proteinExistence type="predicted"/>
<protein>
    <submittedName>
        <fullName evidence="1">Uncharacterized protein</fullName>
    </submittedName>
</protein>
<dbReference type="EMBL" id="KQ435119">
    <property type="protein sequence ID" value="KZC14726.1"/>
    <property type="molecule type" value="Genomic_DNA"/>
</dbReference>
<keyword evidence="2" id="KW-1185">Reference proteome</keyword>
<evidence type="ECO:0000313" key="2">
    <source>
        <dbReference type="Proteomes" id="UP000076502"/>
    </source>
</evidence>
<reference evidence="1 2" key="1">
    <citation type="submission" date="2015-07" db="EMBL/GenBank/DDBJ databases">
        <title>The genome of Dufourea novaeangliae.</title>
        <authorList>
            <person name="Pan H."/>
            <person name="Kapheim K."/>
        </authorList>
    </citation>
    <scope>NUCLEOTIDE SEQUENCE [LARGE SCALE GENOMIC DNA]</scope>
    <source>
        <strain evidence="1">0120121106</strain>
        <tissue evidence="1">Whole body</tissue>
    </source>
</reference>
<name>A0A154PS32_DUFNO</name>